<dbReference type="Gene3D" id="3.40.630.30">
    <property type="match status" value="1"/>
</dbReference>
<dbReference type="GO" id="GO:0016747">
    <property type="term" value="F:acyltransferase activity, transferring groups other than amino-acyl groups"/>
    <property type="evidence" value="ECO:0007669"/>
    <property type="project" value="InterPro"/>
</dbReference>
<organism evidence="2 3">
    <name type="scientific">Paenibacillus anaericanus</name>
    <dbReference type="NCBI Taxonomy" id="170367"/>
    <lineage>
        <taxon>Bacteria</taxon>
        <taxon>Bacillati</taxon>
        <taxon>Bacillota</taxon>
        <taxon>Bacilli</taxon>
        <taxon>Bacillales</taxon>
        <taxon>Paenibacillaceae</taxon>
        <taxon>Paenibacillus</taxon>
    </lineage>
</organism>
<evidence type="ECO:0000313" key="2">
    <source>
        <dbReference type="EMBL" id="RUT39333.1"/>
    </source>
</evidence>
<dbReference type="PANTHER" id="PTHR43792">
    <property type="entry name" value="GNAT FAMILY, PUTATIVE (AFU_ORTHOLOGUE AFUA_3G00765)-RELATED-RELATED"/>
    <property type="match status" value="1"/>
</dbReference>
<gene>
    <name evidence="2" type="ORF">EJP82_26320</name>
</gene>
<feature type="domain" description="N-acetyltransferase" evidence="1">
    <location>
        <begin position="8"/>
        <end position="164"/>
    </location>
</feature>
<dbReference type="Proteomes" id="UP000279446">
    <property type="component" value="Unassembled WGS sequence"/>
</dbReference>
<protein>
    <submittedName>
        <fullName evidence="2">N-acetyltransferase</fullName>
    </submittedName>
</protein>
<dbReference type="SUPFAM" id="SSF55729">
    <property type="entry name" value="Acyl-CoA N-acyltransferases (Nat)"/>
    <property type="match status" value="1"/>
</dbReference>
<dbReference type="EMBL" id="RZNY01000047">
    <property type="protein sequence ID" value="RUT39333.1"/>
    <property type="molecule type" value="Genomic_DNA"/>
</dbReference>
<dbReference type="InterPro" id="IPR051531">
    <property type="entry name" value="N-acetyltransferase"/>
</dbReference>
<keyword evidence="3" id="KW-1185">Reference proteome</keyword>
<dbReference type="InterPro" id="IPR000182">
    <property type="entry name" value="GNAT_dom"/>
</dbReference>
<dbReference type="OrthoDB" id="9785602at2"/>
<dbReference type="AlphaFoldDB" id="A0A433XXA2"/>
<reference evidence="2 3" key="1">
    <citation type="submission" date="2018-12" db="EMBL/GenBank/DDBJ databases">
        <authorList>
            <person name="Sun L."/>
            <person name="Chen Z."/>
        </authorList>
    </citation>
    <scope>NUCLEOTIDE SEQUENCE [LARGE SCALE GENOMIC DNA]</scope>
    <source>
        <strain evidence="2 3">DSM 15890</strain>
    </source>
</reference>
<name>A0A433XXA2_9BACL</name>
<dbReference type="PROSITE" id="PS51186">
    <property type="entry name" value="GNAT"/>
    <property type="match status" value="1"/>
</dbReference>
<dbReference type="Pfam" id="PF13302">
    <property type="entry name" value="Acetyltransf_3"/>
    <property type="match status" value="1"/>
</dbReference>
<evidence type="ECO:0000313" key="3">
    <source>
        <dbReference type="Proteomes" id="UP000279446"/>
    </source>
</evidence>
<sequence length="179" mass="21153">MNIIGQRILLRNFVEDDFSFYNELEQNPVTHKYESNAPDTVEIQQDFQKALSDSISNPREKYQLAICLKDDNRPMGRISIKLNWSEIREWEIGWALHTDFWKKGYATEAVELMLGFAFSDLNAHRVVAYANTENESSEQLMIRAGMIKDGILREVRYCNNKWCNESIYSMLEREWRQTK</sequence>
<dbReference type="InterPro" id="IPR016181">
    <property type="entry name" value="Acyl_CoA_acyltransferase"/>
</dbReference>
<dbReference type="RefSeq" id="WP_127195035.1">
    <property type="nucleotide sequence ID" value="NZ_RZNY01000047.1"/>
</dbReference>
<comment type="caution">
    <text evidence="2">The sequence shown here is derived from an EMBL/GenBank/DDBJ whole genome shotgun (WGS) entry which is preliminary data.</text>
</comment>
<accession>A0A433XXA2</accession>
<proteinExistence type="predicted"/>
<evidence type="ECO:0000259" key="1">
    <source>
        <dbReference type="PROSITE" id="PS51186"/>
    </source>
</evidence>
<keyword evidence="2" id="KW-0808">Transferase</keyword>